<dbReference type="EMBL" id="KZ110598">
    <property type="protein sequence ID" value="OSX61549.1"/>
    <property type="molecule type" value="Genomic_DNA"/>
</dbReference>
<accession>A0A1X6MYW0</accession>
<organism evidence="1 2">
    <name type="scientific">Postia placenta MAD-698-R-SB12</name>
    <dbReference type="NCBI Taxonomy" id="670580"/>
    <lineage>
        <taxon>Eukaryota</taxon>
        <taxon>Fungi</taxon>
        <taxon>Dikarya</taxon>
        <taxon>Basidiomycota</taxon>
        <taxon>Agaricomycotina</taxon>
        <taxon>Agaricomycetes</taxon>
        <taxon>Polyporales</taxon>
        <taxon>Adustoporiaceae</taxon>
        <taxon>Rhodonia</taxon>
    </lineage>
</organism>
<dbReference type="InterPro" id="IPR046670">
    <property type="entry name" value="DUF6540"/>
</dbReference>
<dbReference type="AlphaFoldDB" id="A0A1X6MYW0"/>
<evidence type="ECO:0000313" key="2">
    <source>
        <dbReference type="Proteomes" id="UP000194127"/>
    </source>
</evidence>
<dbReference type="Proteomes" id="UP000194127">
    <property type="component" value="Unassembled WGS sequence"/>
</dbReference>
<dbReference type="GeneID" id="36330704"/>
<evidence type="ECO:0000313" key="1">
    <source>
        <dbReference type="EMBL" id="OSX61549.1"/>
    </source>
</evidence>
<dbReference type="RefSeq" id="XP_024338343.1">
    <property type="nucleotide sequence ID" value="XM_024485755.1"/>
</dbReference>
<dbReference type="OrthoDB" id="3016366at2759"/>
<keyword evidence="2" id="KW-1185">Reference proteome</keyword>
<dbReference type="Pfam" id="PF20174">
    <property type="entry name" value="DUF6540"/>
    <property type="match status" value="1"/>
</dbReference>
<name>A0A1X6MYW0_9APHY</name>
<protein>
    <submittedName>
        <fullName evidence="1">Uncharacterized protein</fullName>
    </submittedName>
</protein>
<proteinExistence type="predicted"/>
<sequence length="285" mass="32236">MVAYETMNFIPSLDRNDYSSGTALGAIAGIGIGIGTETYLRNRISHDTVHLGGQSYVWYYPQIRSFDTKNAAAKTLWSELLAAQDREKISRQEQDFRYVGARAGGSLANRTNANLLAPAVCNYRQALRSFHWMIMLPGAGAGGKGSAKRLHAMWTDREGWFFETRDHNLQESRSLCTIVKIGSRRTSGTRTFTTTEVSDLLKAIDMETPGFELAMGIRFDCRVWFRQAVRVLIQHGMVWCDRIIDLEAELLRLATAKAEGRRDARIYNVSTNCNWFEKRFPPPPI</sequence>
<reference evidence="1 2" key="1">
    <citation type="submission" date="2017-04" db="EMBL/GenBank/DDBJ databases">
        <title>Genome Sequence of the Model Brown-Rot Fungus Postia placenta SB12.</title>
        <authorList>
            <consortium name="DOE Joint Genome Institute"/>
            <person name="Gaskell J."/>
            <person name="Kersten P."/>
            <person name="Larrondo L.F."/>
            <person name="Canessa P."/>
            <person name="Martinez D."/>
            <person name="Hibbett D."/>
            <person name="Schmoll M."/>
            <person name="Kubicek C.P."/>
            <person name="Martinez A.T."/>
            <person name="Yadav J."/>
            <person name="Master E."/>
            <person name="Magnuson J.K."/>
            <person name="James T."/>
            <person name="Yaver D."/>
            <person name="Berka R."/>
            <person name="Labutti K."/>
            <person name="Lipzen A."/>
            <person name="Aerts A."/>
            <person name="Barry K."/>
            <person name="Henrissat B."/>
            <person name="Blanchette R."/>
            <person name="Grigoriev I."/>
            <person name="Cullen D."/>
        </authorList>
    </citation>
    <scope>NUCLEOTIDE SEQUENCE [LARGE SCALE GENOMIC DNA]</scope>
    <source>
        <strain evidence="1 2">MAD-698-R-SB12</strain>
    </source>
</reference>
<gene>
    <name evidence="1" type="ORF">POSPLADRAFT_1145053</name>
</gene>